<dbReference type="Pfam" id="PF01266">
    <property type="entry name" value="DAO"/>
    <property type="match status" value="1"/>
</dbReference>
<dbReference type="PROSITE" id="PS51318">
    <property type="entry name" value="TAT"/>
    <property type="match status" value="1"/>
</dbReference>
<dbReference type="PRINTS" id="PR00420">
    <property type="entry name" value="RNGMNOXGNASE"/>
</dbReference>
<dbReference type="PANTHER" id="PTHR13847:SF280">
    <property type="entry name" value="D-AMINO ACID DEHYDROGENASE"/>
    <property type="match status" value="1"/>
</dbReference>
<feature type="domain" description="FAD dependent oxidoreductase" evidence="3">
    <location>
        <begin position="58"/>
        <end position="452"/>
    </location>
</feature>
<dbReference type="PANTHER" id="PTHR13847">
    <property type="entry name" value="SARCOSINE DEHYDROGENASE-RELATED"/>
    <property type="match status" value="1"/>
</dbReference>
<dbReference type="NCBIfam" id="TIGR01409">
    <property type="entry name" value="TAT_signal_seq"/>
    <property type="match status" value="1"/>
</dbReference>
<keyword evidence="2" id="KW-0560">Oxidoreductase</keyword>
<evidence type="ECO:0000313" key="5">
    <source>
        <dbReference type="Proteomes" id="UP000601789"/>
    </source>
</evidence>
<dbReference type="Proteomes" id="UP000601789">
    <property type="component" value="Unassembled WGS sequence"/>
</dbReference>
<sequence length="480" mass="51586">MAISRRSFLVGAGSGAAGVAIGAGLGIGAMSGSGWRINSSVPRAMPVQTLSELPAEADVVVIGAGIAGISTALFLNEKGLSTVVLEKGVVAGEQSSRAFGWVYSNGWDLGKLELTNQSKTIWQSFSERFGEDIGYRQSGNFTLIGSDDEVEMHREWLKAALEIQPQMDSRVVMGSELDALIPGASEKFPAALYQPSDGTAEPDYSVSRIAQGAIREGVKIVAPCAARSIEREAGKIAGVHTEKGYIKARYVVIAGGAWSSLFAGNMGVRVPQLTLSSSMQRLSRIDGALPGAGYGPDFTWRMQANGETSVGVGTSASPITKDSFRFLFDFWPTLGYSGDLVKVRLSKDFFESLRMKSSWSPDEVTPFEEVRMLSGAVDRYENDTALANLRRAFPQFEKAVVKEEWAGIIDATPDSTQFVTDIPDVPGLFLITGFSGNGLTTGPASGQMIAEMIAGEETTCDPSIYRFNRFTDGSEFVFRY</sequence>
<reference evidence="4 5" key="1">
    <citation type="submission" date="2020-10" db="EMBL/GenBank/DDBJ databases">
        <title>Aquamicrobium zhengzhouensis sp. nov., a exopolysaccharide producing bacterium isolated from farmland soil.</title>
        <authorList>
            <person name="Wang X."/>
        </authorList>
    </citation>
    <scope>NUCLEOTIDE SEQUENCE [LARGE SCALE GENOMIC DNA]</scope>
    <source>
        <strain evidence="5">cd-1</strain>
    </source>
</reference>
<organism evidence="4 5">
    <name type="scientific">Aquamicrobium zhengzhouense</name>
    <dbReference type="NCBI Taxonomy" id="2781738"/>
    <lineage>
        <taxon>Bacteria</taxon>
        <taxon>Pseudomonadati</taxon>
        <taxon>Pseudomonadota</taxon>
        <taxon>Alphaproteobacteria</taxon>
        <taxon>Hyphomicrobiales</taxon>
        <taxon>Phyllobacteriaceae</taxon>
        <taxon>Aquamicrobium</taxon>
    </lineage>
</organism>
<comment type="caution">
    <text evidence="4">The sequence shown here is derived from an EMBL/GenBank/DDBJ whole genome shotgun (WGS) entry which is preliminary data.</text>
</comment>
<dbReference type="SUPFAM" id="SSF51905">
    <property type="entry name" value="FAD/NAD(P)-binding domain"/>
    <property type="match status" value="1"/>
</dbReference>
<keyword evidence="5" id="KW-1185">Reference proteome</keyword>
<proteinExistence type="inferred from homology"/>
<dbReference type="InterPro" id="IPR019546">
    <property type="entry name" value="TAT_signal_bac_arc"/>
</dbReference>
<dbReference type="Gene3D" id="3.30.9.10">
    <property type="entry name" value="D-Amino Acid Oxidase, subunit A, domain 2"/>
    <property type="match status" value="2"/>
</dbReference>
<dbReference type="InterPro" id="IPR006076">
    <property type="entry name" value="FAD-dep_OxRdtase"/>
</dbReference>
<evidence type="ECO:0000256" key="1">
    <source>
        <dbReference type="ARBA" id="ARBA00009410"/>
    </source>
</evidence>
<dbReference type="InterPro" id="IPR036188">
    <property type="entry name" value="FAD/NAD-bd_sf"/>
</dbReference>
<evidence type="ECO:0000313" key="4">
    <source>
        <dbReference type="EMBL" id="MBI1622769.1"/>
    </source>
</evidence>
<dbReference type="EMBL" id="JADGMQ010000022">
    <property type="protein sequence ID" value="MBI1622769.1"/>
    <property type="molecule type" value="Genomic_DNA"/>
</dbReference>
<dbReference type="RefSeq" id="WP_233714059.1">
    <property type="nucleotide sequence ID" value="NZ_JADGMQ010000022.1"/>
</dbReference>
<evidence type="ECO:0000259" key="3">
    <source>
        <dbReference type="Pfam" id="PF01266"/>
    </source>
</evidence>
<dbReference type="Gene3D" id="3.50.50.60">
    <property type="entry name" value="FAD/NAD(P)-binding domain"/>
    <property type="match status" value="2"/>
</dbReference>
<protein>
    <submittedName>
        <fullName evidence="4">FAD-binding oxidoreductase</fullName>
    </submittedName>
</protein>
<accession>A0ABS0SHI6</accession>
<dbReference type="InterPro" id="IPR006311">
    <property type="entry name" value="TAT_signal"/>
</dbReference>
<evidence type="ECO:0000256" key="2">
    <source>
        <dbReference type="ARBA" id="ARBA00023002"/>
    </source>
</evidence>
<name>A0ABS0SHI6_9HYPH</name>
<gene>
    <name evidence="4" type="ORF">IOD40_19130</name>
</gene>
<comment type="similarity">
    <text evidence="1">Belongs to the DadA oxidoreductase family.</text>
</comment>